<dbReference type="OrthoDB" id="7845843at2"/>
<dbReference type="AlphaFoldDB" id="A0A2R4TA39"/>
<feature type="domain" description="DUF4440" evidence="1">
    <location>
        <begin position="14"/>
        <end position="111"/>
    </location>
</feature>
<dbReference type="GeneID" id="55659703"/>
<evidence type="ECO:0000259" key="1">
    <source>
        <dbReference type="Pfam" id="PF14534"/>
    </source>
</evidence>
<organism evidence="2 3">
    <name type="scientific">Streptomyces lunaelactis</name>
    <dbReference type="NCBI Taxonomy" id="1535768"/>
    <lineage>
        <taxon>Bacteria</taxon>
        <taxon>Bacillati</taxon>
        <taxon>Actinomycetota</taxon>
        <taxon>Actinomycetes</taxon>
        <taxon>Kitasatosporales</taxon>
        <taxon>Streptomycetaceae</taxon>
        <taxon>Streptomyces</taxon>
    </lineage>
</organism>
<dbReference type="RefSeq" id="WP_108153285.1">
    <property type="nucleotide sequence ID" value="NZ_CP026304.1"/>
</dbReference>
<dbReference type="InterPro" id="IPR027843">
    <property type="entry name" value="DUF4440"/>
</dbReference>
<proteinExistence type="predicted"/>
<dbReference type="EMBL" id="CP026304">
    <property type="protein sequence ID" value="AVZ75996.1"/>
    <property type="molecule type" value="Genomic_DNA"/>
</dbReference>
<dbReference type="SUPFAM" id="SSF54427">
    <property type="entry name" value="NTF2-like"/>
    <property type="match status" value="1"/>
</dbReference>
<dbReference type="KEGG" id="slk:SLUN_31105"/>
<protein>
    <submittedName>
        <fullName evidence="2">DUF4440 domain-containing protein</fullName>
    </submittedName>
</protein>
<accession>A0A2R4TA39</accession>
<keyword evidence="3" id="KW-1185">Reference proteome</keyword>
<dbReference type="Pfam" id="PF14534">
    <property type="entry name" value="DUF4440"/>
    <property type="match status" value="1"/>
</dbReference>
<gene>
    <name evidence="2" type="ORF">SLUN_31105</name>
</gene>
<sequence>MTDPTEAVNAAMEAEFRLLDPAVRSSPELLAELFHPDYQEFGSSGRVWDRDSIIAVLTARDAPAPRPITTSRMQGVQLAPDVVHLTFDTESGTHCAHRSSLWRLTGGRWLLYFHQGTRFSDGGGTGSD</sequence>
<reference evidence="2 3" key="1">
    <citation type="submission" date="2018-01" db="EMBL/GenBank/DDBJ databases">
        <title>Complete genome sequence of Streptomyces lunaelactis MM109T, a Ferroverdin A producer isolated from cave moonmilk deposits.</title>
        <authorList>
            <person name="Naome A."/>
            <person name="Martinet L."/>
            <person name="Maciejewska M."/>
            <person name="Anderssen S."/>
            <person name="Adam D."/>
            <person name="Tenconi E."/>
            <person name="Deflandre B."/>
            <person name="Arguelles-Arias A."/>
            <person name="Calusinska M."/>
            <person name="Copieters W."/>
            <person name="Karim L."/>
            <person name="Hanikenne M."/>
            <person name="Baurain D."/>
            <person name="van Wezel G."/>
            <person name="Smargiasso N."/>
            <person name="de Pauw E."/>
            <person name="Delfosse P."/>
            <person name="Rigali S."/>
        </authorList>
    </citation>
    <scope>NUCLEOTIDE SEQUENCE [LARGE SCALE GENOMIC DNA]</scope>
    <source>
        <strain evidence="2 3">MM109</strain>
    </source>
</reference>
<evidence type="ECO:0000313" key="2">
    <source>
        <dbReference type="EMBL" id="AVZ75996.1"/>
    </source>
</evidence>
<dbReference type="InterPro" id="IPR032710">
    <property type="entry name" value="NTF2-like_dom_sf"/>
</dbReference>
<evidence type="ECO:0000313" key="3">
    <source>
        <dbReference type="Proteomes" id="UP000244201"/>
    </source>
</evidence>
<name>A0A2R4TA39_9ACTN</name>
<dbReference type="Proteomes" id="UP000244201">
    <property type="component" value="Chromosome"/>
</dbReference>
<dbReference type="Gene3D" id="3.10.450.50">
    <property type="match status" value="1"/>
</dbReference>